<dbReference type="AlphaFoldDB" id="A0A3N4ZM73"/>
<organism evidence="2 3">
    <name type="scientific">Georgenia muralis</name>
    <dbReference type="NCBI Taxonomy" id="154117"/>
    <lineage>
        <taxon>Bacteria</taxon>
        <taxon>Bacillati</taxon>
        <taxon>Actinomycetota</taxon>
        <taxon>Actinomycetes</taxon>
        <taxon>Micrococcales</taxon>
        <taxon>Bogoriellaceae</taxon>
        <taxon>Georgenia</taxon>
    </lineage>
</organism>
<dbReference type="EMBL" id="RKRA01000001">
    <property type="protein sequence ID" value="RPF26802.1"/>
    <property type="molecule type" value="Genomic_DNA"/>
</dbReference>
<keyword evidence="1" id="KW-0175">Coiled coil</keyword>
<dbReference type="RefSeq" id="WP_123915911.1">
    <property type="nucleotide sequence ID" value="NZ_RKRA01000001.1"/>
</dbReference>
<protein>
    <submittedName>
        <fullName evidence="2">Uncharacterized protein</fullName>
    </submittedName>
</protein>
<name>A0A3N4ZM73_9MICO</name>
<dbReference type="Proteomes" id="UP000280726">
    <property type="component" value="Unassembled WGS sequence"/>
</dbReference>
<sequence length="81" mass="8531">MDDPGAVRALERVREAQRELDAAQQAAEEAMVRRNLAVTYAREAGVPAALLQASTSLPPAGLELAVARGELLTADGVRAFS</sequence>
<accession>A0A3N4ZM73</accession>
<feature type="coiled-coil region" evidence="1">
    <location>
        <begin position="6"/>
        <end position="33"/>
    </location>
</feature>
<evidence type="ECO:0000313" key="2">
    <source>
        <dbReference type="EMBL" id="RPF26802.1"/>
    </source>
</evidence>
<keyword evidence="3" id="KW-1185">Reference proteome</keyword>
<comment type="caution">
    <text evidence="2">The sequence shown here is derived from an EMBL/GenBank/DDBJ whole genome shotgun (WGS) entry which is preliminary data.</text>
</comment>
<gene>
    <name evidence="2" type="ORF">EDD32_1259</name>
</gene>
<evidence type="ECO:0000256" key="1">
    <source>
        <dbReference type="SAM" id="Coils"/>
    </source>
</evidence>
<reference evidence="2 3" key="1">
    <citation type="submission" date="2018-11" db="EMBL/GenBank/DDBJ databases">
        <title>Sequencing the genomes of 1000 actinobacteria strains.</title>
        <authorList>
            <person name="Klenk H.-P."/>
        </authorList>
    </citation>
    <scope>NUCLEOTIDE SEQUENCE [LARGE SCALE GENOMIC DNA]</scope>
    <source>
        <strain evidence="2 3">DSM 14418</strain>
    </source>
</reference>
<proteinExistence type="predicted"/>
<evidence type="ECO:0000313" key="3">
    <source>
        <dbReference type="Proteomes" id="UP000280726"/>
    </source>
</evidence>